<organism evidence="1 2">
    <name type="scientific">Streptomyces laurentii</name>
    <dbReference type="NCBI Taxonomy" id="39478"/>
    <lineage>
        <taxon>Bacteria</taxon>
        <taxon>Bacillati</taxon>
        <taxon>Actinomycetota</taxon>
        <taxon>Actinomycetes</taxon>
        <taxon>Kitasatosporales</taxon>
        <taxon>Streptomycetaceae</taxon>
        <taxon>Streptomyces</taxon>
    </lineage>
</organism>
<dbReference type="RefSeq" id="WP_359884860.1">
    <property type="nucleotide sequence ID" value="NZ_JBEYHT010000080.1"/>
</dbReference>
<proteinExistence type="predicted"/>
<evidence type="ECO:0000313" key="2">
    <source>
        <dbReference type="Proteomes" id="UP000217676"/>
    </source>
</evidence>
<dbReference type="KEGG" id="slau:SLA_1421"/>
<dbReference type="GO" id="GO:0003960">
    <property type="term" value="F:quinone reductase (NADPH) activity"/>
    <property type="evidence" value="ECO:0007669"/>
    <property type="project" value="UniProtKB-EC"/>
</dbReference>
<gene>
    <name evidence="1" type="ORF">SLA_1421</name>
</gene>
<name>A0A160NX76_STRLU</name>
<evidence type="ECO:0000313" key="1">
    <source>
        <dbReference type="EMBL" id="BAU82360.1"/>
    </source>
</evidence>
<sequence>MAGCVGSGLRDGSPAPVIAEVFEGLESLPDAHRLMESDTHLGKIVVRV</sequence>
<keyword evidence="2" id="KW-1185">Reference proteome</keyword>
<protein>
    <submittedName>
        <fullName evidence="1">Quinone oxidoreductase</fullName>
        <ecNumber evidence="1">1.6.5.5</ecNumber>
    </submittedName>
</protein>
<reference evidence="1 2" key="1">
    <citation type="journal article" date="2016" name="Genome Announc.">
        <title>Complete Genome Sequence of Thiostrepton-Producing Streptomyces laurentii ATCC 31255.</title>
        <authorList>
            <person name="Doi K."/>
            <person name="Fujino Y."/>
            <person name="Nagayoshi Y."/>
            <person name="Ohshima T."/>
            <person name="Ogata S."/>
        </authorList>
    </citation>
    <scope>NUCLEOTIDE SEQUENCE [LARGE SCALE GENOMIC DNA]</scope>
    <source>
        <strain evidence="1 2">ATCC 31255</strain>
    </source>
</reference>
<keyword evidence="1" id="KW-0560">Oxidoreductase</keyword>
<dbReference type="EMBL" id="AP017424">
    <property type="protein sequence ID" value="BAU82360.1"/>
    <property type="molecule type" value="Genomic_DNA"/>
</dbReference>
<dbReference type="Proteomes" id="UP000217676">
    <property type="component" value="Chromosome"/>
</dbReference>
<dbReference type="Pfam" id="PF13602">
    <property type="entry name" value="ADH_zinc_N_2"/>
    <property type="match status" value="1"/>
</dbReference>
<dbReference type="Gene3D" id="3.90.180.10">
    <property type="entry name" value="Medium-chain alcohol dehydrogenases, catalytic domain"/>
    <property type="match status" value="1"/>
</dbReference>
<dbReference type="EC" id="1.6.5.5" evidence="1"/>
<accession>A0A160NX76</accession>
<dbReference type="AlphaFoldDB" id="A0A160NX76"/>